<keyword evidence="2" id="KW-1185">Reference proteome</keyword>
<protein>
    <submittedName>
        <fullName evidence="1">Uncharacterized protein</fullName>
    </submittedName>
</protein>
<reference evidence="1 2" key="1">
    <citation type="submission" date="2020-10" db="EMBL/GenBank/DDBJ databases">
        <authorList>
            <person name="Sedaghatjoo S."/>
        </authorList>
    </citation>
    <scope>NUCLEOTIDE SEQUENCE [LARGE SCALE GENOMIC DNA]</scope>
    <source>
        <strain evidence="1 2">LLFL</strain>
    </source>
</reference>
<dbReference type="Proteomes" id="UP000836404">
    <property type="component" value="Unassembled WGS sequence"/>
</dbReference>
<accession>A0A9N8LSC0</accession>
<sequence>MPFLLLRIRVHLIGLQQRTSRAELDRRLQSCKSSRTLSLNGELPRNIEEEMLLPPVGDMIRRIVPG</sequence>
<name>A0A9N8LSC0_9BASI</name>
<organism evidence="1 2">
    <name type="scientific">Tilletia laevis</name>
    <dbReference type="NCBI Taxonomy" id="157183"/>
    <lineage>
        <taxon>Eukaryota</taxon>
        <taxon>Fungi</taxon>
        <taxon>Dikarya</taxon>
        <taxon>Basidiomycota</taxon>
        <taxon>Ustilaginomycotina</taxon>
        <taxon>Exobasidiomycetes</taxon>
        <taxon>Tilletiales</taxon>
        <taxon>Tilletiaceae</taxon>
        <taxon>Tilletia</taxon>
    </lineage>
</organism>
<proteinExistence type="predicted"/>
<dbReference type="EMBL" id="CAJHJF010001508">
    <property type="protein sequence ID" value="CAD6917885.1"/>
    <property type="molecule type" value="Genomic_DNA"/>
</dbReference>
<evidence type="ECO:0000313" key="2">
    <source>
        <dbReference type="Proteomes" id="UP000836404"/>
    </source>
</evidence>
<evidence type="ECO:0000313" key="1">
    <source>
        <dbReference type="EMBL" id="CAD6917885.1"/>
    </source>
</evidence>
<gene>
    <name evidence="1" type="ORF">JKILLFL_G1706</name>
</gene>
<comment type="caution">
    <text evidence="1">The sequence shown here is derived from an EMBL/GenBank/DDBJ whole genome shotgun (WGS) entry which is preliminary data.</text>
</comment>
<dbReference type="AlphaFoldDB" id="A0A9N8LSC0"/>